<comment type="pathway">
    <text evidence="3">One-carbon metabolism; formaldehyde degradation; formate from formaldehyde (H(4)MPT route): step 4/5.</text>
</comment>
<comment type="function">
    <text evidence="3">Catalyzes the transfer of a formyl group from 5-formyl tetrahydromethanopterin (5-formyl-H(4)MPT) to methanofuran (MFR) to produce formylmethanofuran (formyl-MFR) and tetrahydromethanopterin (H(4)MPT).</text>
</comment>
<dbReference type="OrthoDB" id="8841169at2"/>
<dbReference type="KEGG" id="rul:UC8_09150"/>
<sequence>MNIHGIPIEDTFAEAFDMKATRVIITAADLRWAHEAAAAFAGFATSVIACGIEMAVESELTPEETPDGRPGVSVLGFAVSGKELEKQIPRRAGQCVLTCPTTALFAGIDGEKRVPLGKTLRYFGDGFQISKVIDGRRYWRIPVMDGEFLCEEDTARVDAVGGGNFFLFGRDVASVSAACRAAADAITALPGAIAPFPGSATRSGSKVGSKYAALFASTNQAYCPTLRGVVDSKLPPGADVTMEVVIDGLTADAVAEAMRVGIRAACERGSGNGLLAISAGNYGGKLGRHHFRLHEVLNPK</sequence>
<keyword evidence="3" id="KW-0963">Cytoplasm</keyword>
<dbReference type="UniPathway" id="UPA00562">
    <property type="reaction ID" value="UER00704"/>
</dbReference>
<evidence type="ECO:0000256" key="3">
    <source>
        <dbReference type="HAMAP-Rule" id="MF_00579"/>
    </source>
</evidence>
<keyword evidence="3 6" id="KW-0012">Acyltransferase</keyword>
<keyword evidence="3" id="KW-0554">One-carbon metabolism</keyword>
<comment type="subunit">
    <text evidence="3">Homotetramer.</text>
</comment>
<gene>
    <name evidence="6" type="primary">fhcD_1</name>
    <name evidence="3" type="synonym">ffsA</name>
    <name evidence="6" type="ORF">UC8_09150</name>
</gene>
<evidence type="ECO:0000259" key="5">
    <source>
        <dbReference type="Pfam" id="PF02741"/>
    </source>
</evidence>
<dbReference type="InterPro" id="IPR023447">
    <property type="entry name" value="ForMFR_H4MPT_ForTrfase_fd-like"/>
</dbReference>
<dbReference type="PIRSF" id="PIRSF006414">
    <property type="entry name" value="Ftr_formyl_trnsf"/>
    <property type="match status" value="1"/>
</dbReference>
<organism evidence="6 7">
    <name type="scientific">Roseimaritima ulvae</name>
    <dbReference type="NCBI Taxonomy" id="980254"/>
    <lineage>
        <taxon>Bacteria</taxon>
        <taxon>Pseudomonadati</taxon>
        <taxon>Planctomycetota</taxon>
        <taxon>Planctomycetia</taxon>
        <taxon>Pirellulales</taxon>
        <taxon>Pirellulaceae</taxon>
        <taxon>Roseimaritima</taxon>
    </lineage>
</organism>
<evidence type="ECO:0000313" key="7">
    <source>
        <dbReference type="Proteomes" id="UP000325286"/>
    </source>
</evidence>
<dbReference type="NCBIfam" id="NF002554">
    <property type="entry name" value="PRK02114.1"/>
    <property type="match status" value="1"/>
</dbReference>
<dbReference type="Pfam" id="PF01913">
    <property type="entry name" value="FTR"/>
    <property type="match status" value="1"/>
</dbReference>
<keyword evidence="7" id="KW-1185">Reference proteome</keyword>
<comment type="subcellular location">
    <subcellularLocation>
        <location evidence="3">Cytoplasm</location>
    </subcellularLocation>
</comment>
<keyword evidence="6" id="KW-0378">Hydrolase</keyword>
<feature type="domain" description="Formylmethanofuran: tetrahydromethanopterin formyltransferase Ftr N-terminal" evidence="4">
    <location>
        <begin position="1"/>
        <end position="143"/>
    </location>
</feature>
<dbReference type="GO" id="GO:0006730">
    <property type="term" value="P:one-carbon metabolic process"/>
    <property type="evidence" value="ECO:0007669"/>
    <property type="project" value="UniProtKB-UniRule"/>
</dbReference>
<keyword evidence="2 3" id="KW-0808">Transferase</keyword>
<dbReference type="EMBL" id="CP042914">
    <property type="protein sequence ID" value="QEG38955.1"/>
    <property type="molecule type" value="Genomic_DNA"/>
</dbReference>
<protein>
    <recommendedName>
        <fullName evidence="3">Formylmethanofuran--tetrahydromethanopterin formyltransferase</fullName>
        <shortName evidence="3">Ftr</shortName>
        <ecNumber evidence="3">2.3.1.101</ecNumber>
    </recommendedName>
    <alternativeName>
        <fullName evidence="3">H4MPT formyltransferase</fullName>
    </alternativeName>
</protein>
<dbReference type="InterPro" id="IPR002770">
    <property type="entry name" value="ForMFR_H4MPT_ForTrfase_C"/>
</dbReference>
<evidence type="ECO:0000313" key="6">
    <source>
        <dbReference type="EMBL" id="QEG38955.1"/>
    </source>
</evidence>
<dbReference type="HAMAP" id="MF_00579">
    <property type="entry name" value="FTR"/>
    <property type="match status" value="1"/>
</dbReference>
<dbReference type="SUPFAM" id="SSF55112">
    <property type="entry name" value="Formylmethanofuran:tetrahydromethanopterin formyltransferase"/>
    <property type="match status" value="2"/>
</dbReference>
<dbReference type="GO" id="GO:0030270">
    <property type="term" value="F:formylmethanofuran-tetrahydromethanopterin N-formyltransferase activity"/>
    <property type="evidence" value="ECO:0007669"/>
    <property type="project" value="UniProtKB-UniRule"/>
</dbReference>
<dbReference type="Pfam" id="PF02741">
    <property type="entry name" value="FTR_C"/>
    <property type="match status" value="1"/>
</dbReference>
<proteinExistence type="inferred from homology"/>
<dbReference type="Gene3D" id="3.30.70.520">
    <property type="match status" value="2"/>
</dbReference>
<name>A0A5B9QNA3_9BACT</name>
<dbReference type="EC" id="2.3.1.101" evidence="3"/>
<dbReference type="InterPro" id="IPR014053">
    <property type="entry name" value="ForMFR_H4MPT_ForTrfase"/>
</dbReference>
<dbReference type="RefSeq" id="WP_068140614.1">
    <property type="nucleotide sequence ID" value="NZ_CP042914.1"/>
</dbReference>
<feature type="domain" description="Formylmethanofuran: tetrahydromethanopterin formyltransferase Ftr C-terminal" evidence="5">
    <location>
        <begin position="146"/>
        <end position="296"/>
    </location>
</feature>
<dbReference type="NCBIfam" id="TIGR03119">
    <property type="entry name" value="one_C_fhcD"/>
    <property type="match status" value="1"/>
</dbReference>
<dbReference type="GO" id="GO:0016787">
    <property type="term" value="F:hydrolase activity"/>
    <property type="evidence" value="ECO:0007669"/>
    <property type="project" value="UniProtKB-KW"/>
</dbReference>
<dbReference type="GO" id="GO:0046294">
    <property type="term" value="P:formaldehyde catabolic process"/>
    <property type="evidence" value="ECO:0007669"/>
    <property type="project" value="UniProtKB-UniRule"/>
</dbReference>
<dbReference type="InterPro" id="IPR022667">
    <property type="entry name" value="ForMFR_H4MPT_ForTrfase_N"/>
</dbReference>
<evidence type="ECO:0000259" key="4">
    <source>
        <dbReference type="Pfam" id="PF01913"/>
    </source>
</evidence>
<comment type="similarity">
    <text evidence="1 3">Belongs to the FTR family.</text>
</comment>
<evidence type="ECO:0000256" key="2">
    <source>
        <dbReference type="ARBA" id="ARBA00022679"/>
    </source>
</evidence>
<dbReference type="Proteomes" id="UP000325286">
    <property type="component" value="Chromosome"/>
</dbReference>
<reference evidence="6 7" key="1">
    <citation type="submission" date="2019-08" db="EMBL/GenBank/DDBJ databases">
        <title>Deep-cultivation of Planctomycetes and their phenomic and genomic characterization uncovers novel biology.</title>
        <authorList>
            <person name="Wiegand S."/>
            <person name="Jogler M."/>
            <person name="Boedeker C."/>
            <person name="Pinto D."/>
            <person name="Vollmers J."/>
            <person name="Rivas-Marin E."/>
            <person name="Kohn T."/>
            <person name="Peeters S.H."/>
            <person name="Heuer A."/>
            <person name="Rast P."/>
            <person name="Oberbeckmann S."/>
            <person name="Bunk B."/>
            <person name="Jeske O."/>
            <person name="Meyerdierks A."/>
            <person name="Storesund J.E."/>
            <person name="Kallscheuer N."/>
            <person name="Luecker S."/>
            <person name="Lage O.M."/>
            <person name="Pohl T."/>
            <person name="Merkel B.J."/>
            <person name="Hornburger P."/>
            <person name="Mueller R.-W."/>
            <person name="Bruemmer F."/>
            <person name="Labrenz M."/>
            <person name="Spormann A.M."/>
            <person name="Op den Camp H."/>
            <person name="Overmann J."/>
            <person name="Amann R."/>
            <person name="Jetten M.S.M."/>
            <person name="Mascher T."/>
            <person name="Medema M.H."/>
            <person name="Devos D.P."/>
            <person name="Kaster A.-K."/>
            <person name="Ovreas L."/>
            <person name="Rohde M."/>
            <person name="Galperin M.Y."/>
            <person name="Jogler C."/>
        </authorList>
    </citation>
    <scope>NUCLEOTIDE SEQUENCE [LARGE SCALE GENOMIC DNA]</scope>
    <source>
        <strain evidence="6 7">UC8</strain>
    </source>
</reference>
<comment type="catalytic activity">
    <reaction evidence="3">
        <text>N-formylmethanofuran + 5,6,7,8-tetrahydromethanopterin + H(+) = N(5)-formyl-5,6,7,8-tetrahydromethanopterin + methanofuran</text>
        <dbReference type="Rhea" id="RHEA:18061"/>
        <dbReference type="ChEBI" id="CHEBI:15378"/>
        <dbReference type="ChEBI" id="CHEBI:57727"/>
        <dbReference type="ChEBI" id="CHEBI:58018"/>
        <dbReference type="ChEBI" id="CHEBI:58103"/>
        <dbReference type="ChEBI" id="CHEBI:58151"/>
        <dbReference type="EC" id="2.3.1.101"/>
    </reaction>
</comment>
<dbReference type="GO" id="GO:0005737">
    <property type="term" value="C:cytoplasm"/>
    <property type="evidence" value="ECO:0007669"/>
    <property type="project" value="UniProtKB-SubCell"/>
</dbReference>
<evidence type="ECO:0000256" key="1">
    <source>
        <dbReference type="ARBA" id="ARBA00006770"/>
    </source>
</evidence>
<dbReference type="AlphaFoldDB" id="A0A5B9QNA3"/>
<accession>A0A5B9QNA3</accession>